<dbReference type="Pfam" id="PF23055">
    <property type="entry name" value="DUF7041"/>
    <property type="match status" value="1"/>
</dbReference>
<dbReference type="PANTHER" id="PTHR33327">
    <property type="entry name" value="ENDONUCLEASE"/>
    <property type="match status" value="1"/>
</dbReference>
<protein>
    <recommendedName>
        <fullName evidence="2">DUF7041 domain-containing protein</fullName>
    </recommendedName>
</protein>
<sequence>MPILCCLYPTATAQWPIKLTTPTVNGDPIKNTQPRSSRMDPAGSATNPTAPDAQEDARPSGAAVATIQHVNLPPFWPNSPSTWFLQVEAHFRLRQITSQQTSPRRRRLYRCHFQKSRLNCSRPQQSGGAKESARELSPPSGGSFFQCTKPCTKRQRAQSASTRPADASPKHAEQELAQGTQLAQSTDAPPVHVEQYQSPGKHQQSAEAQPEPVQQQLLRRMRQLLGGPSAPQEEKLLRELFLHRLPQSMVPVLVAAGDVPVDTLAEMADGVADYSRAHSLNTVTAPPPATAADPALASTENRLDALVRRLDGFVPAHRRPSSRFQIHSHSSTPPRSPELRLDALIQACPLGDSYGSRSTGGSPVAPQNAALGKEEEVGIRPRVGCSAIIKNQFEN</sequence>
<feature type="compositionally biased region" description="Polar residues" evidence="1">
    <location>
        <begin position="177"/>
        <end position="187"/>
    </location>
</feature>
<dbReference type="PANTHER" id="PTHR33327:SF3">
    <property type="entry name" value="RNA-DIRECTED DNA POLYMERASE"/>
    <property type="match status" value="1"/>
</dbReference>
<comment type="caution">
    <text evidence="3">The sequence shown here is derived from an EMBL/GenBank/DDBJ whole genome shotgun (WGS) entry which is preliminary data.</text>
</comment>
<evidence type="ECO:0000256" key="1">
    <source>
        <dbReference type="SAM" id="MobiDB-lite"/>
    </source>
</evidence>
<keyword evidence="4" id="KW-1185">Reference proteome</keyword>
<dbReference type="VEuPathDB" id="VectorBase:RSAN_038543"/>
<evidence type="ECO:0000313" key="3">
    <source>
        <dbReference type="EMBL" id="KAH7938838.1"/>
    </source>
</evidence>
<dbReference type="InterPro" id="IPR055469">
    <property type="entry name" value="DUF7041"/>
</dbReference>
<dbReference type="EMBL" id="JABSTV010001254">
    <property type="protein sequence ID" value="KAH7938838.1"/>
    <property type="molecule type" value="Genomic_DNA"/>
</dbReference>
<feature type="region of interest" description="Disordered" evidence="1">
    <location>
        <begin position="118"/>
        <end position="213"/>
    </location>
</feature>
<evidence type="ECO:0000313" key="4">
    <source>
        <dbReference type="Proteomes" id="UP000821837"/>
    </source>
</evidence>
<feature type="domain" description="DUF7041" evidence="2">
    <location>
        <begin position="72"/>
        <end position="101"/>
    </location>
</feature>
<name>A0A9D4PEB8_RHISA</name>
<feature type="region of interest" description="Disordered" evidence="1">
    <location>
        <begin position="21"/>
        <end position="61"/>
    </location>
</feature>
<gene>
    <name evidence="3" type="ORF">HPB52_000848</name>
</gene>
<reference evidence="3" key="1">
    <citation type="journal article" date="2020" name="Cell">
        <title>Large-Scale Comparative Analyses of Tick Genomes Elucidate Their Genetic Diversity and Vector Capacities.</title>
        <authorList>
            <consortium name="Tick Genome and Microbiome Consortium (TIGMIC)"/>
            <person name="Jia N."/>
            <person name="Wang J."/>
            <person name="Shi W."/>
            <person name="Du L."/>
            <person name="Sun Y."/>
            <person name="Zhan W."/>
            <person name="Jiang J.F."/>
            <person name="Wang Q."/>
            <person name="Zhang B."/>
            <person name="Ji P."/>
            <person name="Bell-Sakyi L."/>
            <person name="Cui X.M."/>
            <person name="Yuan T.T."/>
            <person name="Jiang B.G."/>
            <person name="Yang W.F."/>
            <person name="Lam T.T."/>
            <person name="Chang Q.C."/>
            <person name="Ding S.J."/>
            <person name="Wang X.J."/>
            <person name="Zhu J.G."/>
            <person name="Ruan X.D."/>
            <person name="Zhao L."/>
            <person name="Wei J.T."/>
            <person name="Ye R.Z."/>
            <person name="Que T.C."/>
            <person name="Du C.H."/>
            <person name="Zhou Y.H."/>
            <person name="Cheng J.X."/>
            <person name="Dai P.F."/>
            <person name="Guo W.B."/>
            <person name="Han X.H."/>
            <person name="Huang E.J."/>
            <person name="Li L.F."/>
            <person name="Wei W."/>
            <person name="Gao Y.C."/>
            <person name="Liu J.Z."/>
            <person name="Shao H.Z."/>
            <person name="Wang X."/>
            <person name="Wang C.C."/>
            <person name="Yang T.C."/>
            <person name="Huo Q.B."/>
            <person name="Li W."/>
            <person name="Chen H.Y."/>
            <person name="Chen S.E."/>
            <person name="Zhou L.G."/>
            <person name="Ni X.B."/>
            <person name="Tian J.H."/>
            <person name="Sheng Y."/>
            <person name="Liu T."/>
            <person name="Pan Y.S."/>
            <person name="Xia L.Y."/>
            <person name="Li J."/>
            <person name="Zhao F."/>
            <person name="Cao W.C."/>
        </authorList>
    </citation>
    <scope>NUCLEOTIDE SEQUENCE</scope>
    <source>
        <strain evidence="3">Rsan-2018</strain>
    </source>
</reference>
<feature type="compositionally biased region" description="Polar residues" evidence="1">
    <location>
        <begin position="195"/>
        <end position="207"/>
    </location>
</feature>
<dbReference type="Proteomes" id="UP000821837">
    <property type="component" value="Chromosome 8"/>
</dbReference>
<feature type="compositionally biased region" description="Polar residues" evidence="1">
    <location>
        <begin position="21"/>
        <end position="36"/>
    </location>
</feature>
<evidence type="ECO:0000259" key="2">
    <source>
        <dbReference type="Pfam" id="PF23055"/>
    </source>
</evidence>
<accession>A0A9D4PEB8</accession>
<feature type="compositionally biased region" description="Polar residues" evidence="1">
    <location>
        <begin position="118"/>
        <end position="127"/>
    </location>
</feature>
<proteinExistence type="predicted"/>
<organism evidence="3 4">
    <name type="scientific">Rhipicephalus sanguineus</name>
    <name type="common">Brown dog tick</name>
    <name type="synonym">Ixodes sanguineus</name>
    <dbReference type="NCBI Taxonomy" id="34632"/>
    <lineage>
        <taxon>Eukaryota</taxon>
        <taxon>Metazoa</taxon>
        <taxon>Ecdysozoa</taxon>
        <taxon>Arthropoda</taxon>
        <taxon>Chelicerata</taxon>
        <taxon>Arachnida</taxon>
        <taxon>Acari</taxon>
        <taxon>Parasitiformes</taxon>
        <taxon>Ixodida</taxon>
        <taxon>Ixodoidea</taxon>
        <taxon>Ixodidae</taxon>
        <taxon>Rhipicephalinae</taxon>
        <taxon>Rhipicephalus</taxon>
        <taxon>Rhipicephalus</taxon>
    </lineage>
</organism>
<dbReference type="AlphaFoldDB" id="A0A9D4PEB8"/>
<reference evidence="3" key="2">
    <citation type="submission" date="2021-09" db="EMBL/GenBank/DDBJ databases">
        <authorList>
            <person name="Jia N."/>
            <person name="Wang J."/>
            <person name="Shi W."/>
            <person name="Du L."/>
            <person name="Sun Y."/>
            <person name="Zhan W."/>
            <person name="Jiang J."/>
            <person name="Wang Q."/>
            <person name="Zhang B."/>
            <person name="Ji P."/>
            <person name="Sakyi L.B."/>
            <person name="Cui X."/>
            <person name="Yuan T."/>
            <person name="Jiang B."/>
            <person name="Yang W."/>
            <person name="Lam T.T.-Y."/>
            <person name="Chang Q."/>
            <person name="Ding S."/>
            <person name="Wang X."/>
            <person name="Zhu J."/>
            <person name="Ruan X."/>
            <person name="Zhao L."/>
            <person name="Wei J."/>
            <person name="Que T."/>
            <person name="Du C."/>
            <person name="Cheng J."/>
            <person name="Dai P."/>
            <person name="Han X."/>
            <person name="Huang E."/>
            <person name="Gao Y."/>
            <person name="Liu J."/>
            <person name="Shao H."/>
            <person name="Ye R."/>
            <person name="Li L."/>
            <person name="Wei W."/>
            <person name="Wang X."/>
            <person name="Wang C."/>
            <person name="Huo Q."/>
            <person name="Li W."/>
            <person name="Guo W."/>
            <person name="Chen H."/>
            <person name="Chen S."/>
            <person name="Zhou L."/>
            <person name="Zhou L."/>
            <person name="Ni X."/>
            <person name="Tian J."/>
            <person name="Zhou Y."/>
            <person name="Sheng Y."/>
            <person name="Liu T."/>
            <person name="Pan Y."/>
            <person name="Xia L."/>
            <person name="Li J."/>
            <person name="Zhao F."/>
            <person name="Cao W."/>
        </authorList>
    </citation>
    <scope>NUCLEOTIDE SEQUENCE</scope>
    <source>
        <strain evidence="3">Rsan-2018</strain>
        <tissue evidence="3">Larvae</tissue>
    </source>
</reference>